<dbReference type="Gene3D" id="1.10.540.10">
    <property type="entry name" value="Acyl-CoA dehydrogenase/oxidase, N-terminal domain"/>
    <property type="match status" value="1"/>
</dbReference>
<dbReference type="Gene3D" id="1.20.140.10">
    <property type="entry name" value="Butyryl-CoA Dehydrogenase, subunit A, domain 3"/>
    <property type="match status" value="1"/>
</dbReference>
<dbReference type="InterPro" id="IPR037069">
    <property type="entry name" value="AcylCoA_DH/ox_N_sf"/>
</dbReference>
<evidence type="ECO:0000256" key="1">
    <source>
        <dbReference type="ARBA" id="ARBA00023002"/>
    </source>
</evidence>
<proteinExistence type="predicted"/>
<dbReference type="EMBL" id="CAEZUP010000011">
    <property type="protein sequence ID" value="CAB4601343.1"/>
    <property type="molecule type" value="Genomic_DNA"/>
</dbReference>
<feature type="domain" description="Acyl-CoA dehydrogenase C-terminal" evidence="2">
    <location>
        <begin position="238"/>
        <end position="369"/>
    </location>
</feature>
<dbReference type="PIRSF" id="PIRSF016578">
    <property type="entry name" value="HsaA"/>
    <property type="match status" value="1"/>
</dbReference>
<dbReference type="SUPFAM" id="SSF56645">
    <property type="entry name" value="Acyl-CoA dehydrogenase NM domain-like"/>
    <property type="match status" value="1"/>
</dbReference>
<dbReference type="Pfam" id="PF08028">
    <property type="entry name" value="Acyl-CoA_dh_2"/>
    <property type="match status" value="1"/>
</dbReference>
<dbReference type="PANTHER" id="PTHR48083:SF5">
    <property type="entry name" value="NRGC PROTEIN"/>
    <property type="match status" value="1"/>
</dbReference>
<name>A0A6J6GNF0_9ZZZZ</name>
<sequence>MTLLGEHGTDLVDSIADLVTAEADACESNRTMTQPVVDALWDSGLMSYLNPAEAGGSEPGFAEMLDIWQRMAWLDGSFGWIGIANLPSAAAVAAYLPQQGFDETFGSAERVTMGGQFAPNGQGIKEDGGYRISGAWNFGSGTGHSEFVCAGFLTIDDGNFGVDEDGQIALRAAVIHRDDINFTDGWHVQGLRGTGSFDYNVSDLFVPEHRTFSLFARTPQRGSSAVFKMGLMSITAAGHAAWALGVAESMLDDVRDLALTKVRMGDMDTLANKSSFQRNYAHHLGMWRAARLLVADTFVGVESRVAAGEELSPQMRADMRIAATYATEASREVAQWAHLAAGTTAIRQGSRLERAFRDLYTGTQHAFISEKTYLESAQVLLGLVDDHRGL</sequence>
<dbReference type="GO" id="GO:0033539">
    <property type="term" value="P:fatty acid beta-oxidation using acyl-CoA dehydrogenase"/>
    <property type="evidence" value="ECO:0007669"/>
    <property type="project" value="TreeGrafter"/>
</dbReference>
<dbReference type="AlphaFoldDB" id="A0A6J6GNF0"/>
<evidence type="ECO:0000313" key="3">
    <source>
        <dbReference type="EMBL" id="CAB4601343.1"/>
    </source>
</evidence>
<dbReference type="InterPro" id="IPR013107">
    <property type="entry name" value="Acyl-CoA_DH_C"/>
</dbReference>
<protein>
    <submittedName>
        <fullName evidence="3">Unannotated protein</fullName>
    </submittedName>
</protein>
<accession>A0A6J6GNF0</accession>
<reference evidence="3" key="1">
    <citation type="submission" date="2020-05" db="EMBL/GenBank/DDBJ databases">
        <authorList>
            <person name="Chiriac C."/>
            <person name="Salcher M."/>
            <person name="Ghai R."/>
            <person name="Kavagutti S V."/>
        </authorList>
    </citation>
    <scope>NUCLEOTIDE SEQUENCE</scope>
</reference>
<dbReference type="InterPro" id="IPR050741">
    <property type="entry name" value="Acyl-CoA_dehydrogenase"/>
</dbReference>
<dbReference type="SUPFAM" id="SSF47203">
    <property type="entry name" value="Acyl-CoA dehydrogenase C-terminal domain-like"/>
    <property type="match status" value="1"/>
</dbReference>
<dbReference type="GO" id="GO:0050660">
    <property type="term" value="F:flavin adenine dinucleotide binding"/>
    <property type="evidence" value="ECO:0007669"/>
    <property type="project" value="InterPro"/>
</dbReference>
<keyword evidence="1" id="KW-0560">Oxidoreductase</keyword>
<dbReference type="InterPro" id="IPR009100">
    <property type="entry name" value="AcylCoA_DH/oxidase_NM_dom_sf"/>
</dbReference>
<dbReference type="GO" id="GO:0003995">
    <property type="term" value="F:acyl-CoA dehydrogenase activity"/>
    <property type="evidence" value="ECO:0007669"/>
    <property type="project" value="TreeGrafter"/>
</dbReference>
<dbReference type="PANTHER" id="PTHR48083">
    <property type="entry name" value="MEDIUM-CHAIN SPECIFIC ACYL-COA DEHYDROGENASE, MITOCHONDRIAL-RELATED"/>
    <property type="match status" value="1"/>
</dbReference>
<evidence type="ECO:0000259" key="2">
    <source>
        <dbReference type="Pfam" id="PF08028"/>
    </source>
</evidence>
<dbReference type="InterPro" id="IPR046373">
    <property type="entry name" value="Acyl-CoA_Oxase/DH_mid-dom_sf"/>
</dbReference>
<organism evidence="3">
    <name type="scientific">freshwater metagenome</name>
    <dbReference type="NCBI Taxonomy" id="449393"/>
    <lineage>
        <taxon>unclassified sequences</taxon>
        <taxon>metagenomes</taxon>
        <taxon>ecological metagenomes</taxon>
    </lineage>
</organism>
<gene>
    <name evidence="3" type="ORF">UFOPK1835_00427</name>
</gene>
<dbReference type="GO" id="GO:0005737">
    <property type="term" value="C:cytoplasm"/>
    <property type="evidence" value="ECO:0007669"/>
    <property type="project" value="TreeGrafter"/>
</dbReference>
<dbReference type="InterPro" id="IPR036250">
    <property type="entry name" value="AcylCo_DH-like_C"/>
</dbReference>
<dbReference type="Gene3D" id="2.40.110.10">
    <property type="entry name" value="Butyryl-CoA Dehydrogenase, subunit A, domain 2"/>
    <property type="match status" value="1"/>
</dbReference>